<name>A0A1W6ZZ71_9HYPH</name>
<dbReference type="OrthoDB" id="8086182at2"/>
<protein>
    <submittedName>
        <fullName evidence="1">Uncharacterized protein</fullName>
    </submittedName>
</protein>
<dbReference type="RefSeq" id="WP_086090448.1">
    <property type="nucleotide sequence ID" value="NZ_CP021112.1"/>
</dbReference>
<evidence type="ECO:0000313" key="1">
    <source>
        <dbReference type="EMBL" id="ARQ02055.1"/>
    </source>
</evidence>
<accession>A0A1W6ZZ71</accession>
<sequence length="65" mass="7664">MTISTQAPLAIGFHRNAVSRVRQARAVRIVFKATTWFFDPYRPELHYMRGPGPKWREKHMRQGPI</sequence>
<organism evidence="1 2">
    <name type="scientific">Pseudorhodoplanes sinuspersici</name>
    <dbReference type="NCBI Taxonomy" id="1235591"/>
    <lineage>
        <taxon>Bacteria</taxon>
        <taxon>Pseudomonadati</taxon>
        <taxon>Pseudomonadota</taxon>
        <taxon>Alphaproteobacteria</taxon>
        <taxon>Hyphomicrobiales</taxon>
        <taxon>Pseudorhodoplanes</taxon>
    </lineage>
</organism>
<dbReference type="EMBL" id="CP021112">
    <property type="protein sequence ID" value="ARQ02055.1"/>
    <property type="molecule type" value="Genomic_DNA"/>
</dbReference>
<proteinExistence type="predicted"/>
<dbReference type="STRING" id="1235591.CAK95_25360"/>
<dbReference type="Proteomes" id="UP000194137">
    <property type="component" value="Chromosome"/>
</dbReference>
<gene>
    <name evidence="1" type="ORF">CAK95_25360</name>
</gene>
<evidence type="ECO:0000313" key="2">
    <source>
        <dbReference type="Proteomes" id="UP000194137"/>
    </source>
</evidence>
<dbReference type="AlphaFoldDB" id="A0A1W6ZZ71"/>
<reference evidence="1 2" key="1">
    <citation type="submission" date="2017-05" db="EMBL/GenBank/DDBJ databases">
        <title>Full genome sequence of Pseudorhodoplanes sinuspersici.</title>
        <authorList>
            <person name="Dastgheib S.M.M."/>
            <person name="Shavandi M."/>
            <person name="Tirandaz H."/>
        </authorList>
    </citation>
    <scope>NUCLEOTIDE SEQUENCE [LARGE SCALE GENOMIC DNA]</scope>
    <source>
        <strain evidence="1 2">RIPI110</strain>
    </source>
</reference>
<dbReference type="KEGG" id="psin:CAK95_25360"/>
<keyword evidence="2" id="KW-1185">Reference proteome</keyword>